<dbReference type="Pfam" id="PF02585">
    <property type="entry name" value="PIG-L"/>
    <property type="match status" value="1"/>
</dbReference>
<dbReference type="Proteomes" id="UP000526033">
    <property type="component" value="Unassembled WGS sequence"/>
</dbReference>
<dbReference type="EMBL" id="JAAZNL010000016">
    <property type="protein sequence ID" value="NMB69856.1"/>
    <property type="molecule type" value="Genomic_DNA"/>
</dbReference>
<dbReference type="InterPro" id="IPR024078">
    <property type="entry name" value="LmbE-like_dom_sf"/>
</dbReference>
<dbReference type="InterPro" id="IPR003737">
    <property type="entry name" value="GlcNAc_PI_deacetylase-related"/>
</dbReference>
<dbReference type="AlphaFoldDB" id="A0A7X9DK14"/>
<evidence type="ECO:0000313" key="1">
    <source>
        <dbReference type="EMBL" id="NMB69856.1"/>
    </source>
</evidence>
<dbReference type="SUPFAM" id="SSF102588">
    <property type="entry name" value="LmbE-like"/>
    <property type="match status" value="1"/>
</dbReference>
<accession>A0A7X9DK14</accession>
<dbReference type="GO" id="GO:0016811">
    <property type="term" value="F:hydrolase activity, acting on carbon-nitrogen (but not peptide) bonds, in linear amides"/>
    <property type="evidence" value="ECO:0007669"/>
    <property type="project" value="TreeGrafter"/>
</dbReference>
<dbReference type="PANTHER" id="PTHR12993">
    <property type="entry name" value="N-ACETYLGLUCOSAMINYL-PHOSPHATIDYLINOSITOL DE-N-ACETYLASE-RELATED"/>
    <property type="match status" value="1"/>
</dbReference>
<proteinExistence type="predicted"/>
<evidence type="ECO:0008006" key="3">
    <source>
        <dbReference type="Google" id="ProtNLM"/>
    </source>
</evidence>
<comment type="caution">
    <text evidence="1">The sequence shown here is derived from an EMBL/GenBank/DDBJ whole genome shotgun (WGS) entry which is preliminary data.</text>
</comment>
<dbReference type="PANTHER" id="PTHR12993:SF11">
    <property type="entry name" value="N-ACETYLGLUCOSAMINYL-PHOSPHATIDYLINOSITOL DE-N-ACETYLASE"/>
    <property type="match status" value="1"/>
</dbReference>
<sequence length="238" mass="26891">MAINDDNNKKLLLISAHADDHIACAGTVFKLIDRGYTPYEVVLTNSQEGPDMRKAGISQSVDNIKNTRKEELSKASKFLGIAQTFNMENEDLRLTYSKDLMIKVMAIVREVKPTIGFLMNSYDWHPDHREAFKIGSEAFKWAASGIRPELGQNWKTPMVLCAEGMIPVAANILVDITTYADKKMQLWKIYDSQATSKSVKFEEGLLQVRGYQQRKVDGFFAEAFSTDPLSPILLFENE</sequence>
<organism evidence="1 2">
    <name type="scientific">candidate division WWE3 bacterium</name>
    <dbReference type="NCBI Taxonomy" id="2053526"/>
    <lineage>
        <taxon>Bacteria</taxon>
        <taxon>Katanobacteria</taxon>
    </lineage>
</organism>
<name>A0A7X9DK14_UNCKA</name>
<gene>
    <name evidence="1" type="ORF">GYA27_01465</name>
</gene>
<protein>
    <recommendedName>
        <fullName evidence="3">PIG-L family deacetylase</fullName>
    </recommendedName>
</protein>
<evidence type="ECO:0000313" key="2">
    <source>
        <dbReference type="Proteomes" id="UP000526033"/>
    </source>
</evidence>
<dbReference type="Gene3D" id="3.40.50.10320">
    <property type="entry name" value="LmbE-like"/>
    <property type="match status" value="1"/>
</dbReference>
<reference evidence="1 2" key="1">
    <citation type="journal article" date="2020" name="Biotechnol. Biofuels">
        <title>New insights from the biogas microbiome by comprehensive genome-resolved metagenomics of nearly 1600 species originating from multiple anaerobic digesters.</title>
        <authorList>
            <person name="Campanaro S."/>
            <person name="Treu L."/>
            <person name="Rodriguez-R L.M."/>
            <person name="Kovalovszki A."/>
            <person name="Ziels R.M."/>
            <person name="Maus I."/>
            <person name="Zhu X."/>
            <person name="Kougias P.G."/>
            <person name="Basile A."/>
            <person name="Luo G."/>
            <person name="Schluter A."/>
            <person name="Konstantinidis K.T."/>
            <person name="Angelidaki I."/>
        </authorList>
    </citation>
    <scope>NUCLEOTIDE SEQUENCE [LARGE SCALE GENOMIC DNA]</scope>
    <source>
        <strain evidence="1">AS27yjCOA_165</strain>
    </source>
</reference>